<evidence type="ECO:0000313" key="3">
    <source>
        <dbReference type="EMBL" id="KEO73923.1"/>
    </source>
</evidence>
<dbReference type="EMBL" id="JMIH01000018">
    <property type="protein sequence ID" value="KEO73923.1"/>
    <property type="molecule type" value="Genomic_DNA"/>
</dbReference>
<keyword evidence="4" id="KW-1185">Reference proteome</keyword>
<dbReference type="Pfam" id="PF00106">
    <property type="entry name" value="adh_short"/>
    <property type="match status" value="1"/>
</dbReference>
<gene>
    <name evidence="3" type="ORF">EL17_10535</name>
</gene>
<keyword evidence="2" id="KW-0560">Oxidoreductase</keyword>
<comment type="caution">
    <text evidence="3">The sequence shown here is derived from an EMBL/GenBank/DDBJ whole genome shotgun (WGS) entry which is preliminary data.</text>
</comment>
<evidence type="ECO:0000256" key="1">
    <source>
        <dbReference type="ARBA" id="ARBA00006484"/>
    </source>
</evidence>
<proteinExistence type="inferred from homology"/>
<protein>
    <recommendedName>
        <fullName evidence="5">Dehydrogenase</fullName>
    </recommendedName>
</protein>
<reference evidence="3 4" key="1">
    <citation type="submission" date="2014-04" db="EMBL/GenBank/DDBJ databases">
        <title>Characterization and application of a salt tolerant electro-active bacterium.</title>
        <authorList>
            <person name="Yang L."/>
            <person name="Wei S."/>
            <person name="Tay Q.X.M."/>
        </authorList>
    </citation>
    <scope>NUCLEOTIDE SEQUENCE [LARGE SCALE GENOMIC DNA]</scope>
    <source>
        <strain evidence="3 4">LY1</strain>
    </source>
</reference>
<evidence type="ECO:0000313" key="4">
    <source>
        <dbReference type="Proteomes" id="UP000027821"/>
    </source>
</evidence>
<dbReference type="eggNOG" id="COG1028">
    <property type="taxonomic scope" value="Bacteria"/>
</dbReference>
<dbReference type="AlphaFoldDB" id="A0A074L226"/>
<dbReference type="SUPFAM" id="SSF51735">
    <property type="entry name" value="NAD(P)-binding Rossmann-fold domains"/>
    <property type="match status" value="1"/>
</dbReference>
<dbReference type="GO" id="GO:0016491">
    <property type="term" value="F:oxidoreductase activity"/>
    <property type="evidence" value="ECO:0007669"/>
    <property type="project" value="UniProtKB-KW"/>
</dbReference>
<evidence type="ECO:0000256" key="2">
    <source>
        <dbReference type="ARBA" id="ARBA00023002"/>
    </source>
</evidence>
<dbReference type="STRING" id="1048983.EL17_10535"/>
<name>A0A074L226_9BACT</name>
<dbReference type="RefSeq" id="WP_051719959.1">
    <property type="nucleotide sequence ID" value="NZ_JMIH01000018.1"/>
</dbReference>
<dbReference type="PANTHER" id="PTHR24320">
    <property type="entry name" value="RETINOL DEHYDROGENASE"/>
    <property type="match status" value="1"/>
</dbReference>
<comment type="similarity">
    <text evidence="1">Belongs to the short-chain dehydrogenases/reductases (SDR) family.</text>
</comment>
<evidence type="ECO:0008006" key="5">
    <source>
        <dbReference type="Google" id="ProtNLM"/>
    </source>
</evidence>
<organism evidence="3 4">
    <name type="scientific">Anditalea andensis</name>
    <dbReference type="NCBI Taxonomy" id="1048983"/>
    <lineage>
        <taxon>Bacteria</taxon>
        <taxon>Pseudomonadati</taxon>
        <taxon>Bacteroidota</taxon>
        <taxon>Cytophagia</taxon>
        <taxon>Cytophagales</taxon>
        <taxon>Cytophagaceae</taxon>
        <taxon>Anditalea</taxon>
    </lineage>
</organism>
<dbReference type="OrthoDB" id="597510at2"/>
<sequence>MKKLNIIMTGGTSGFGAVTSKELMTTLGTKMILGNRKSQIQGAMHIPLNLESLDNVRLFAAEVVKYIKSEKIHILICNAGMNHPDINSRTVDGFESTFAVNHLAHFYLLKLLMPYLDTNARIIMTTSGTHNPDENALSAPPVHANAIWLAHPEKDTTLDVKMTINAQRAYAASKLCTILTIRQLANSKEAKQNNWQCIAYDPGPTPGTGLLQKGTIFMRIAWQVFTIPFLRKRILPKSNSIKDAGLSLASLALGKVKVPEGKVYVALRAGKLTFPAPSKLAQDNSLMVALWEQSEQLLQDAKFT</sequence>
<dbReference type="PRINTS" id="PR00081">
    <property type="entry name" value="GDHRDH"/>
</dbReference>
<dbReference type="InterPro" id="IPR036291">
    <property type="entry name" value="NAD(P)-bd_dom_sf"/>
</dbReference>
<dbReference type="Gene3D" id="3.40.50.720">
    <property type="entry name" value="NAD(P)-binding Rossmann-like Domain"/>
    <property type="match status" value="1"/>
</dbReference>
<dbReference type="InterPro" id="IPR002347">
    <property type="entry name" value="SDR_fam"/>
</dbReference>
<dbReference type="Proteomes" id="UP000027821">
    <property type="component" value="Unassembled WGS sequence"/>
</dbReference>
<accession>A0A074L226</accession>
<dbReference type="PANTHER" id="PTHR24320:SF152">
    <property type="entry name" value="SHORT-CHAIN DEHYDROGENASE_REDUCTASE FAMILY PROTEIN"/>
    <property type="match status" value="1"/>
</dbReference>